<protein>
    <submittedName>
        <fullName evidence="2">Uncharacterized protein</fullName>
    </submittedName>
</protein>
<dbReference type="AlphaFoldDB" id="A0A418WF75"/>
<keyword evidence="1" id="KW-0812">Transmembrane</keyword>
<keyword evidence="3" id="KW-1185">Reference proteome</keyword>
<proteinExistence type="predicted"/>
<feature type="transmembrane region" description="Helical" evidence="1">
    <location>
        <begin position="217"/>
        <end position="240"/>
    </location>
</feature>
<evidence type="ECO:0000313" key="3">
    <source>
        <dbReference type="Proteomes" id="UP000284605"/>
    </source>
</evidence>
<keyword evidence="1" id="KW-0472">Membrane</keyword>
<reference evidence="2 3" key="1">
    <citation type="submission" date="2018-09" db="EMBL/GenBank/DDBJ databases">
        <authorList>
            <person name="Zhu H."/>
        </authorList>
    </citation>
    <scope>NUCLEOTIDE SEQUENCE [LARGE SCALE GENOMIC DNA]</scope>
    <source>
        <strain evidence="2 3">K1W22B-8</strain>
    </source>
</reference>
<evidence type="ECO:0000313" key="2">
    <source>
        <dbReference type="EMBL" id="RJF88579.1"/>
    </source>
</evidence>
<dbReference type="Proteomes" id="UP000284605">
    <property type="component" value="Unassembled WGS sequence"/>
</dbReference>
<comment type="caution">
    <text evidence="2">The sequence shown here is derived from an EMBL/GenBank/DDBJ whole genome shotgun (WGS) entry which is preliminary data.</text>
</comment>
<sequence length="255" mass="26876">MLVAGWGGSARAETIVVLGRPLELSVPQGFCRLDPAIPREAALTQSIARDHAVPGRPFLTFVDCQALEAWRAGGPARFGRVGWLGLPDVAVDSMKGAWGSGYIDGVKERLPRHSAAEIAATPGSGEPALLIEAPRYFIQASMTPAQLKVTALVNIAGMALAFATVEAPAATADETALRLVESAGSLAATIGEMFAVNDIFDDVDVLSENPPNEGATIITIVAVAFSLLSFIGVRAMWLLLRAPRRRSWPLVPPGV</sequence>
<dbReference type="EMBL" id="QYUK01000011">
    <property type="protein sequence ID" value="RJF88579.1"/>
    <property type="molecule type" value="Genomic_DNA"/>
</dbReference>
<name>A0A418WF75_9PROT</name>
<keyword evidence="1" id="KW-1133">Transmembrane helix</keyword>
<organism evidence="2 3">
    <name type="scientific">Oleomonas cavernae</name>
    <dbReference type="NCBI Taxonomy" id="2320859"/>
    <lineage>
        <taxon>Bacteria</taxon>
        <taxon>Pseudomonadati</taxon>
        <taxon>Pseudomonadota</taxon>
        <taxon>Alphaproteobacteria</taxon>
        <taxon>Acetobacterales</taxon>
        <taxon>Acetobacteraceae</taxon>
        <taxon>Oleomonas</taxon>
    </lineage>
</organism>
<gene>
    <name evidence="2" type="ORF">D3874_17540</name>
</gene>
<evidence type="ECO:0000256" key="1">
    <source>
        <dbReference type="SAM" id="Phobius"/>
    </source>
</evidence>
<accession>A0A418WF75</accession>